<name>A0AAV2AKP2_9ARAC</name>
<keyword evidence="3" id="KW-1185">Reference proteome</keyword>
<dbReference type="PANTHER" id="PTHR33064:SF37">
    <property type="entry name" value="RIBONUCLEASE H"/>
    <property type="match status" value="1"/>
</dbReference>
<dbReference type="PANTHER" id="PTHR33064">
    <property type="entry name" value="POL PROTEIN"/>
    <property type="match status" value="1"/>
</dbReference>
<dbReference type="Pfam" id="PF00078">
    <property type="entry name" value="RVT_1"/>
    <property type="match status" value="1"/>
</dbReference>
<dbReference type="InterPro" id="IPR000477">
    <property type="entry name" value="RT_dom"/>
</dbReference>
<dbReference type="InterPro" id="IPR043502">
    <property type="entry name" value="DNA/RNA_pol_sf"/>
</dbReference>
<feature type="domain" description="Reverse transcriptase" evidence="1">
    <location>
        <begin position="156"/>
        <end position="235"/>
    </location>
</feature>
<comment type="caution">
    <text evidence="2">The sequence shown here is derived from an EMBL/GenBank/DDBJ whole genome shotgun (WGS) entry which is preliminary data.</text>
</comment>
<proteinExistence type="predicted"/>
<dbReference type="GO" id="GO:0071897">
    <property type="term" value="P:DNA biosynthetic process"/>
    <property type="evidence" value="ECO:0007669"/>
    <property type="project" value="UniProtKB-ARBA"/>
</dbReference>
<dbReference type="Proteomes" id="UP001497382">
    <property type="component" value="Unassembled WGS sequence"/>
</dbReference>
<sequence>MLLANNFETNKKFEELSKQIENLTQFSVNYHSASEPRDRNVKSKSEDGKILTIVENKTTEKIILRKKSKLGQAYSTTDFIVKNSNDFDEEPSEIFQVNNLTADEVATLRKEELNANDFNLEHLNKTEKDEILKLLMKDFKIKLKDADKQKLAFCSELGNFQPTRLPFGSKNSTSYFHLLISKCLDDLKGSHIQYFLDDVIIAADSISEMNTRLQQVFDRLAKFNLTLDPNKVQISDQSHIRQADTPGNETCTLRMRSLVEHREQRDSKKQRRVWRQTLRSAAFPSWDFMPDPVASPSLPDSA</sequence>
<dbReference type="EMBL" id="CAXIEN010000165">
    <property type="protein sequence ID" value="CAL1283248.1"/>
    <property type="molecule type" value="Genomic_DNA"/>
</dbReference>
<evidence type="ECO:0000313" key="2">
    <source>
        <dbReference type="EMBL" id="CAL1283248.1"/>
    </source>
</evidence>
<dbReference type="Gene3D" id="3.30.70.270">
    <property type="match status" value="1"/>
</dbReference>
<evidence type="ECO:0000259" key="1">
    <source>
        <dbReference type="Pfam" id="PF00078"/>
    </source>
</evidence>
<dbReference type="AlphaFoldDB" id="A0AAV2AKP2"/>
<dbReference type="InterPro" id="IPR043128">
    <property type="entry name" value="Rev_trsase/Diguanyl_cyclase"/>
</dbReference>
<dbReference type="InterPro" id="IPR051320">
    <property type="entry name" value="Viral_Replic_Matur_Polypro"/>
</dbReference>
<gene>
    <name evidence="2" type="ORF">LARSCL_LOCUS12478</name>
</gene>
<evidence type="ECO:0000313" key="3">
    <source>
        <dbReference type="Proteomes" id="UP001497382"/>
    </source>
</evidence>
<protein>
    <recommendedName>
        <fullName evidence="1">Reverse transcriptase domain-containing protein</fullName>
    </recommendedName>
</protein>
<organism evidence="2 3">
    <name type="scientific">Larinioides sclopetarius</name>
    <dbReference type="NCBI Taxonomy" id="280406"/>
    <lineage>
        <taxon>Eukaryota</taxon>
        <taxon>Metazoa</taxon>
        <taxon>Ecdysozoa</taxon>
        <taxon>Arthropoda</taxon>
        <taxon>Chelicerata</taxon>
        <taxon>Arachnida</taxon>
        <taxon>Araneae</taxon>
        <taxon>Araneomorphae</taxon>
        <taxon>Entelegynae</taxon>
        <taxon>Araneoidea</taxon>
        <taxon>Araneidae</taxon>
        <taxon>Larinioides</taxon>
    </lineage>
</organism>
<dbReference type="SUPFAM" id="SSF56672">
    <property type="entry name" value="DNA/RNA polymerases"/>
    <property type="match status" value="1"/>
</dbReference>
<accession>A0AAV2AKP2</accession>
<reference evidence="2 3" key="1">
    <citation type="submission" date="2024-04" db="EMBL/GenBank/DDBJ databases">
        <authorList>
            <person name="Rising A."/>
            <person name="Reimegard J."/>
            <person name="Sonavane S."/>
            <person name="Akerstrom W."/>
            <person name="Nylinder S."/>
            <person name="Hedman E."/>
            <person name="Kallberg Y."/>
        </authorList>
    </citation>
    <scope>NUCLEOTIDE SEQUENCE [LARGE SCALE GENOMIC DNA]</scope>
</reference>